<dbReference type="PANTHER" id="PTHR30069:SF46">
    <property type="entry name" value="OAR PROTEIN"/>
    <property type="match status" value="1"/>
</dbReference>
<dbReference type="Proteomes" id="UP000264702">
    <property type="component" value="Unassembled WGS sequence"/>
</dbReference>
<dbReference type="AlphaFoldDB" id="A0A372ILV2"/>
<dbReference type="GO" id="GO:0009279">
    <property type="term" value="C:cell outer membrane"/>
    <property type="evidence" value="ECO:0007669"/>
    <property type="project" value="UniProtKB-SubCell"/>
</dbReference>
<dbReference type="InterPro" id="IPR013784">
    <property type="entry name" value="Carb-bd-like_fold"/>
</dbReference>
<dbReference type="InterPro" id="IPR039426">
    <property type="entry name" value="TonB-dep_rcpt-like"/>
</dbReference>
<evidence type="ECO:0000256" key="6">
    <source>
        <dbReference type="ARBA" id="ARBA00023237"/>
    </source>
</evidence>
<dbReference type="GO" id="GO:0044718">
    <property type="term" value="P:siderophore transmembrane transport"/>
    <property type="evidence" value="ECO:0007669"/>
    <property type="project" value="TreeGrafter"/>
</dbReference>
<accession>A0A372ILV2</accession>
<dbReference type="Pfam" id="PF13620">
    <property type="entry name" value="CarboxypepD_reg"/>
    <property type="match status" value="1"/>
</dbReference>
<feature type="chain" id="PRO_5016902924" evidence="7">
    <location>
        <begin position="25"/>
        <end position="996"/>
    </location>
</feature>
<evidence type="ECO:0000313" key="10">
    <source>
        <dbReference type="Proteomes" id="UP000264702"/>
    </source>
</evidence>
<sequence length="996" mass="107172">MKPRSLYFALILLGAILSALPLPAQVDRANLKGTVTDPNGAVVPRATVTVHFPQTGFTRTVESSSEGEYVLSGLPLGECTLTVSATGLEQKQVDNATLTVGETRTLDVALGVVRAAETVIVNASDVALDRDYASTGGVIGEEQVQNLPINGRNWAGLMVLVPGAINTGSGNQTSIRFAGHGLDDNKILFDGVDATGILRQSEKSDLRIQISSESIAEFRVNSALYSAEFGGVGGGQGDIVSKSGSNQWHGSLYEFLRNDALNARALFSTSQLPLRLNQFGASLGGPIVQDHTFFFLNYEGLRQMVAQPLTGLVPSSSFIQQTLQVEPQLQPLLQAYPAGTAPTSNLNVNNWTGSGRQVQNEDFGLARIDQQFSSKTSAFLRINFDQGRLQAPLGDSSGYLRDTVNTLDAPKNGLISVQHIFGSSLLNETRFSVNRTPFVTQNNSIFPNELQVSGFTTLQDNLEQTQSSTAYSFGDTVNRSFGRHSITTGAGLRRVEINLGNSATTVFSYSSIAKFSVNSMNSASVAAAVPTQGVRKTEYYGFIQDQYKFRPNVTLSLGLRYDYYGVFSEVEGRDKPFDPYTCGGSCPLGSAFYNSDPLDIGPRLAVTWAPAFLHDKTVLRGGYGLYYGEGQLGDLTGPLNNLTTSLALSSTQFPTLSYPIDTFIPLGASTANAPHGLARDRRNEQFDQWGVSVQQQLPLQMLADIGYIGNHGAHITSRTYVNVINPATGTRPLAGFGQVDYKKMGNNSNFSGLSATLNRRFASGWLLGANYLWSHSTNDGSTGGGEQDYPQNVACRICEYGSSDQDIRSSFTSSAVYQLPFGHGQKYFTHGAGGRILGGWQLSGLATARTGLPLNVTVSRSASSMLDGNSTSAQRPDRVAGVSLTPPEGKSPLHWINPAAFATPAKDTWGDASRNPGRGPGTWQLDTSLEKELLGIEKFSLKFRADGFNIFNRAQYGLPVTNWSATNFGVITTQLNAGATGTATQRVFQMSLRLSY</sequence>
<comment type="caution">
    <text evidence="9">The sequence shown here is derived from an EMBL/GenBank/DDBJ whole genome shotgun (WGS) entry which is preliminary data.</text>
</comment>
<dbReference type="SUPFAM" id="SSF56935">
    <property type="entry name" value="Porins"/>
    <property type="match status" value="1"/>
</dbReference>
<comment type="subcellular location">
    <subcellularLocation>
        <location evidence="1">Cell outer membrane</location>
        <topology evidence="1">Multi-pass membrane protein</topology>
    </subcellularLocation>
</comment>
<reference evidence="9 10" key="1">
    <citation type="submission" date="2018-08" db="EMBL/GenBank/DDBJ databases">
        <title>Acidipila sp. 4G-K13, an acidobacterium isolated from forest soil.</title>
        <authorList>
            <person name="Gao Z.-H."/>
            <person name="Qiu L.-H."/>
        </authorList>
    </citation>
    <scope>NUCLEOTIDE SEQUENCE [LARGE SCALE GENOMIC DNA]</scope>
    <source>
        <strain evidence="9 10">4G-K13</strain>
    </source>
</reference>
<evidence type="ECO:0000259" key="8">
    <source>
        <dbReference type="Pfam" id="PF25183"/>
    </source>
</evidence>
<keyword evidence="4" id="KW-0812">Transmembrane</keyword>
<feature type="signal peptide" evidence="7">
    <location>
        <begin position="1"/>
        <end position="24"/>
    </location>
</feature>
<keyword evidence="3" id="KW-1134">Transmembrane beta strand</keyword>
<gene>
    <name evidence="9" type="ORF">D0Y96_15925</name>
</gene>
<keyword evidence="10" id="KW-1185">Reference proteome</keyword>
<feature type="domain" description="TonB-dependent transporter Oar-like beta-barrel" evidence="8">
    <location>
        <begin position="240"/>
        <end position="989"/>
    </location>
</feature>
<dbReference type="RefSeq" id="WP_117301819.1">
    <property type="nucleotide sequence ID" value="NZ_QVQT02000005.1"/>
</dbReference>
<dbReference type="InterPro" id="IPR057601">
    <property type="entry name" value="Oar-like_b-barrel"/>
</dbReference>
<keyword evidence="7" id="KW-0732">Signal</keyword>
<dbReference type="InterPro" id="IPR036942">
    <property type="entry name" value="Beta-barrel_TonB_sf"/>
</dbReference>
<dbReference type="Gene3D" id="2.60.40.1120">
    <property type="entry name" value="Carboxypeptidase-like, regulatory domain"/>
    <property type="match status" value="1"/>
</dbReference>
<evidence type="ECO:0000256" key="3">
    <source>
        <dbReference type="ARBA" id="ARBA00022452"/>
    </source>
</evidence>
<dbReference type="Pfam" id="PF25183">
    <property type="entry name" value="OMP_b-brl_4"/>
    <property type="match status" value="1"/>
</dbReference>
<evidence type="ECO:0000256" key="2">
    <source>
        <dbReference type="ARBA" id="ARBA00022448"/>
    </source>
</evidence>
<keyword evidence="6" id="KW-0998">Cell outer membrane</keyword>
<dbReference type="GO" id="GO:0030246">
    <property type="term" value="F:carbohydrate binding"/>
    <property type="evidence" value="ECO:0007669"/>
    <property type="project" value="InterPro"/>
</dbReference>
<proteinExistence type="predicted"/>
<protein>
    <submittedName>
        <fullName evidence="9">TonB-dependent receptor</fullName>
    </submittedName>
</protein>
<evidence type="ECO:0000256" key="4">
    <source>
        <dbReference type="ARBA" id="ARBA00022692"/>
    </source>
</evidence>
<evidence type="ECO:0000256" key="7">
    <source>
        <dbReference type="SAM" id="SignalP"/>
    </source>
</evidence>
<dbReference type="GO" id="GO:0015344">
    <property type="term" value="F:siderophore uptake transmembrane transporter activity"/>
    <property type="evidence" value="ECO:0007669"/>
    <property type="project" value="TreeGrafter"/>
</dbReference>
<evidence type="ECO:0000313" key="9">
    <source>
        <dbReference type="EMBL" id="RFU15906.1"/>
    </source>
</evidence>
<dbReference type="OrthoDB" id="97893at2"/>
<name>A0A372ILV2_9BACT</name>
<evidence type="ECO:0000256" key="5">
    <source>
        <dbReference type="ARBA" id="ARBA00023136"/>
    </source>
</evidence>
<keyword evidence="2" id="KW-0813">Transport</keyword>
<dbReference type="SUPFAM" id="SSF49452">
    <property type="entry name" value="Starch-binding domain-like"/>
    <property type="match status" value="1"/>
</dbReference>
<dbReference type="PANTHER" id="PTHR30069">
    <property type="entry name" value="TONB-DEPENDENT OUTER MEMBRANE RECEPTOR"/>
    <property type="match status" value="1"/>
</dbReference>
<dbReference type="Gene3D" id="2.40.170.20">
    <property type="entry name" value="TonB-dependent receptor, beta-barrel domain"/>
    <property type="match status" value="1"/>
</dbReference>
<keyword evidence="5" id="KW-0472">Membrane</keyword>
<dbReference type="EMBL" id="QVQT01000005">
    <property type="protein sequence ID" value="RFU15906.1"/>
    <property type="molecule type" value="Genomic_DNA"/>
</dbReference>
<keyword evidence="9" id="KW-0675">Receptor</keyword>
<evidence type="ECO:0000256" key="1">
    <source>
        <dbReference type="ARBA" id="ARBA00004571"/>
    </source>
</evidence>
<organism evidence="9 10">
    <name type="scientific">Paracidobacterium acidisoli</name>
    <dbReference type="NCBI Taxonomy" id="2303751"/>
    <lineage>
        <taxon>Bacteria</taxon>
        <taxon>Pseudomonadati</taxon>
        <taxon>Acidobacteriota</taxon>
        <taxon>Terriglobia</taxon>
        <taxon>Terriglobales</taxon>
        <taxon>Acidobacteriaceae</taxon>
        <taxon>Paracidobacterium</taxon>
    </lineage>
</organism>